<dbReference type="SMART" id="SM00318">
    <property type="entry name" value="SNc"/>
    <property type="match status" value="1"/>
</dbReference>
<dbReference type="SUPFAM" id="SSF50199">
    <property type="entry name" value="Staphylococcal nuclease"/>
    <property type="match status" value="1"/>
</dbReference>
<proteinExistence type="predicted"/>
<evidence type="ECO:0000313" key="2">
    <source>
        <dbReference type="EMBL" id="HGI30745.1"/>
    </source>
</evidence>
<organism evidence="2">
    <name type="scientific">Candidatus Caldatribacterium californiense</name>
    <dbReference type="NCBI Taxonomy" id="1454726"/>
    <lineage>
        <taxon>Bacteria</taxon>
        <taxon>Pseudomonadati</taxon>
        <taxon>Atribacterota</taxon>
        <taxon>Atribacteria</taxon>
        <taxon>Atribacterales</taxon>
        <taxon>Candidatus Caldatribacteriaceae</taxon>
        <taxon>Candidatus Caldatribacterium</taxon>
    </lineage>
</organism>
<sequence>MKNALFGVLCMALMVFLVFPFEAFGEEELRELRIVRCVRPNLVIAEVLERGEFKRVRVKLAGVSSPLENPEIYRLALFRLRELVEGQRVRFDFALGHTPKEHPWVGYLYVQQDPEEEPCIVNAVLLCEGLVTLDEKTAGRNLLGYLLSMQEKAKEAGVGLWKKVPRESKKETDECPSCIIR</sequence>
<evidence type="ECO:0000259" key="1">
    <source>
        <dbReference type="SMART" id="SM00318"/>
    </source>
</evidence>
<dbReference type="InterPro" id="IPR016071">
    <property type="entry name" value="Staphylococal_nuclease_OB-fold"/>
</dbReference>
<gene>
    <name evidence="2" type="ORF">ENV30_05490</name>
</gene>
<dbReference type="EMBL" id="DTFV01000076">
    <property type="protein sequence ID" value="HGI30745.1"/>
    <property type="molecule type" value="Genomic_DNA"/>
</dbReference>
<name>A0A7V3YGQ1_9BACT</name>
<feature type="domain" description="TNase-like" evidence="1">
    <location>
        <begin position="28"/>
        <end position="163"/>
    </location>
</feature>
<protein>
    <recommendedName>
        <fullName evidence="1">TNase-like domain-containing protein</fullName>
    </recommendedName>
</protein>
<accession>A0A7V3YGQ1</accession>
<comment type="caution">
    <text evidence="2">The sequence shown here is derived from an EMBL/GenBank/DDBJ whole genome shotgun (WGS) entry which is preliminary data.</text>
</comment>
<dbReference type="AlphaFoldDB" id="A0A7V3YGQ1"/>
<dbReference type="Gene3D" id="2.40.50.90">
    <property type="match status" value="1"/>
</dbReference>
<dbReference type="InterPro" id="IPR035437">
    <property type="entry name" value="SNase_OB-fold_sf"/>
</dbReference>
<reference evidence="2" key="1">
    <citation type="journal article" date="2020" name="mSystems">
        <title>Genome- and Community-Level Interaction Insights into Carbon Utilization and Element Cycling Functions of Hydrothermarchaeota in Hydrothermal Sediment.</title>
        <authorList>
            <person name="Zhou Z."/>
            <person name="Liu Y."/>
            <person name="Xu W."/>
            <person name="Pan J."/>
            <person name="Luo Z.H."/>
            <person name="Li M."/>
        </authorList>
    </citation>
    <scope>NUCLEOTIDE SEQUENCE [LARGE SCALE GENOMIC DNA]</scope>
    <source>
        <strain evidence="2">SpSt-747</strain>
    </source>
</reference>